<dbReference type="AlphaFoldDB" id="A0A2Z6QC86"/>
<comment type="caution">
    <text evidence="4">The sequence shown here is derived from an EMBL/GenBank/DDBJ whole genome shotgun (WGS) entry which is preliminary data.</text>
</comment>
<organism evidence="4 5">
    <name type="scientific">Rhizophagus clarus</name>
    <dbReference type="NCBI Taxonomy" id="94130"/>
    <lineage>
        <taxon>Eukaryota</taxon>
        <taxon>Fungi</taxon>
        <taxon>Fungi incertae sedis</taxon>
        <taxon>Mucoromycota</taxon>
        <taxon>Glomeromycotina</taxon>
        <taxon>Glomeromycetes</taxon>
        <taxon>Glomerales</taxon>
        <taxon>Glomeraceae</taxon>
        <taxon>Rhizophagus</taxon>
    </lineage>
</organism>
<evidence type="ECO:0000259" key="3">
    <source>
        <dbReference type="PROSITE" id="PS50157"/>
    </source>
</evidence>
<keyword evidence="1" id="KW-0479">Metal-binding</keyword>
<name>A0A2Z6QC86_9GLOM</name>
<proteinExistence type="predicted"/>
<dbReference type="Proteomes" id="UP000247702">
    <property type="component" value="Unassembled WGS sequence"/>
</dbReference>
<reference evidence="4 5" key="1">
    <citation type="submission" date="2017-11" db="EMBL/GenBank/DDBJ databases">
        <title>The genome of Rhizophagus clarus HR1 reveals common genetic basis of auxotrophy among arbuscular mycorrhizal fungi.</title>
        <authorList>
            <person name="Kobayashi Y."/>
        </authorList>
    </citation>
    <scope>NUCLEOTIDE SEQUENCE [LARGE SCALE GENOMIC DNA]</scope>
    <source>
        <strain evidence="4 5">HR1</strain>
    </source>
</reference>
<evidence type="ECO:0000313" key="4">
    <source>
        <dbReference type="EMBL" id="GBB87810.1"/>
    </source>
</evidence>
<dbReference type="EMBL" id="BEXD01000480">
    <property type="protein sequence ID" value="GBB87810.1"/>
    <property type="molecule type" value="Genomic_DNA"/>
</dbReference>
<evidence type="ECO:0000256" key="2">
    <source>
        <dbReference type="SAM" id="MobiDB-lite"/>
    </source>
</evidence>
<dbReference type="PROSITE" id="PS00028">
    <property type="entry name" value="ZINC_FINGER_C2H2_1"/>
    <property type="match status" value="1"/>
</dbReference>
<sequence>MYIMVDSTATQFLSRIECTTRVLVDPSNKQIHLYRREIDELIEESESETPNSPESSNSPENSQEARSSNGSEMSERSGSSDSSGSVNCPRCGENFDDDFEFMVHYERQHARLRRRKRRNNG</sequence>
<keyword evidence="1" id="KW-0863">Zinc-finger</keyword>
<protein>
    <recommendedName>
        <fullName evidence="3">C2H2-type domain-containing protein</fullName>
    </recommendedName>
</protein>
<evidence type="ECO:0000256" key="1">
    <source>
        <dbReference type="PROSITE-ProRule" id="PRU00042"/>
    </source>
</evidence>
<dbReference type="PROSITE" id="PS50157">
    <property type="entry name" value="ZINC_FINGER_C2H2_2"/>
    <property type="match status" value="1"/>
</dbReference>
<feature type="compositionally biased region" description="Low complexity" evidence="2">
    <location>
        <begin position="48"/>
        <end position="85"/>
    </location>
</feature>
<feature type="region of interest" description="Disordered" evidence="2">
    <location>
        <begin position="40"/>
        <end position="89"/>
    </location>
</feature>
<keyword evidence="1" id="KW-0862">Zinc</keyword>
<dbReference type="InterPro" id="IPR013087">
    <property type="entry name" value="Znf_C2H2_type"/>
</dbReference>
<evidence type="ECO:0000313" key="5">
    <source>
        <dbReference type="Proteomes" id="UP000247702"/>
    </source>
</evidence>
<accession>A0A2Z6QC86</accession>
<dbReference type="GO" id="GO:0008270">
    <property type="term" value="F:zinc ion binding"/>
    <property type="evidence" value="ECO:0007669"/>
    <property type="project" value="UniProtKB-KW"/>
</dbReference>
<feature type="domain" description="C2H2-type" evidence="3">
    <location>
        <begin position="86"/>
        <end position="114"/>
    </location>
</feature>
<gene>
    <name evidence="4" type="ORF">RclHR1_01430019</name>
</gene>
<keyword evidence="5" id="KW-1185">Reference proteome</keyword>